<protein>
    <submittedName>
        <fullName evidence="2">Uncharacterized protein</fullName>
    </submittedName>
</protein>
<keyword evidence="3" id="KW-1185">Reference proteome</keyword>
<dbReference type="EMBL" id="JAGPNK010000028">
    <property type="protein sequence ID" value="KAH7303816.1"/>
    <property type="molecule type" value="Genomic_DNA"/>
</dbReference>
<name>A0A8K0WJC3_9HYPO</name>
<accession>A0A8K0WJC3</accession>
<proteinExistence type="predicted"/>
<evidence type="ECO:0000313" key="3">
    <source>
        <dbReference type="Proteomes" id="UP000813444"/>
    </source>
</evidence>
<dbReference type="Proteomes" id="UP000813444">
    <property type="component" value="Unassembled WGS sequence"/>
</dbReference>
<feature type="signal peptide" evidence="1">
    <location>
        <begin position="1"/>
        <end position="22"/>
    </location>
</feature>
<comment type="caution">
    <text evidence="2">The sequence shown here is derived from an EMBL/GenBank/DDBJ whole genome shotgun (WGS) entry which is preliminary data.</text>
</comment>
<reference evidence="2" key="1">
    <citation type="journal article" date="2021" name="Nat. Commun.">
        <title>Genetic determinants of endophytism in the Arabidopsis root mycobiome.</title>
        <authorList>
            <person name="Mesny F."/>
            <person name="Miyauchi S."/>
            <person name="Thiergart T."/>
            <person name="Pickel B."/>
            <person name="Atanasova L."/>
            <person name="Karlsson M."/>
            <person name="Huettel B."/>
            <person name="Barry K.W."/>
            <person name="Haridas S."/>
            <person name="Chen C."/>
            <person name="Bauer D."/>
            <person name="Andreopoulos W."/>
            <person name="Pangilinan J."/>
            <person name="LaButti K."/>
            <person name="Riley R."/>
            <person name="Lipzen A."/>
            <person name="Clum A."/>
            <person name="Drula E."/>
            <person name="Henrissat B."/>
            <person name="Kohler A."/>
            <person name="Grigoriev I.V."/>
            <person name="Martin F.M."/>
            <person name="Hacquard S."/>
        </authorList>
    </citation>
    <scope>NUCLEOTIDE SEQUENCE</scope>
    <source>
        <strain evidence="2">MPI-CAGE-CH-0235</strain>
    </source>
</reference>
<evidence type="ECO:0000313" key="2">
    <source>
        <dbReference type="EMBL" id="KAH7303816.1"/>
    </source>
</evidence>
<feature type="chain" id="PRO_5035480028" evidence="1">
    <location>
        <begin position="23"/>
        <end position="74"/>
    </location>
</feature>
<keyword evidence="1" id="KW-0732">Signal</keyword>
<evidence type="ECO:0000256" key="1">
    <source>
        <dbReference type="SAM" id="SignalP"/>
    </source>
</evidence>
<gene>
    <name evidence="2" type="ORF">B0I35DRAFT_446055</name>
</gene>
<dbReference type="AlphaFoldDB" id="A0A8K0WJC3"/>
<sequence length="74" mass="8318">MFGLLFLYIGGFLIILSSVSRSSSYHAWLRNPHQSQMVTLSLSGAQTMYFIYSDKHTLKLATSAGNTTYGIYLF</sequence>
<organism evidence="2 3">
    <name type="scientific">Stachybotrys elegans</name>
    <dbReference type="NCBI Taxonomy" id="80388"/>
    <lineage>
        <taxon>Eukaryota</taxon>
        <taxon>Fungi</taxon>
        <taxon>Dikarya</taxon>
        <taxon>Ascomycota</taxon>
        <taxon>Pezizomycotina</taxon>
        <taxon>Sordariomycetes</taxon>
        <taxon>Hypocreomycetidae</taxon>
        <taxon>Hypocreales</taxon>
        <taxon>Stachybotryaceae</taxon>
        <taxon>Stachybotrys</taxon>
    </lineage>
</organism>